<keyword evidence="1" id="KW-1133">Transmembrane helix</keyword>
<dbReference type="AlphaFoldDB" id="A0A1H9X9K1"/>
<organism evidence="2 3">
    <name type="scientific">Actinokineospora terrae</name>
    <dbReference type="NCBI Taxonomy" id="155974"/>
    <lineage>
        <taxon>Bacteria</taxon>
        <taxon>Bacillati</taxon>
        <taxon>Actinomycetota</taxon>
        <taxon>Actinomycetes</taxon>
        <taxon>Pseudonocardiales</taxon>
        <taxon>Pseudonocardiaceae</taxon>
        <taxon>Actinokineospora</taxon>
    </lineage>
</organism>
<reference evidence="3" key="1">
    <citation type="submission" date="2016-10" db="EMBL/GenBank/DDBJ databases">
        <authorList>
            <person name="Varghese N."/>
            <person name="Submissions S."/>
        </authorList>
    </citation>
    <scope>NUCLEOTIDE SEQUENCE [LARGE SCALE GENOMIC DNA]</scope>
    <source>
        <strain evidence="3">DSM 44260</strain>
    </source>
</reference>
<name>A0A1H9X9K1_9PSEU</name>
<feature type="transmembrane region" description="Helical" evidence="1">
    <location>
        <begin position="39"/>
        <end position="59"/>
    </location>
</feature>
<dbReference type="RefSeq" id="WP_092785051.1">
    <property type="nucleotide sequence ID" value="NZ_FOGI01000013.1"/>
</dbReference>
<dbReference type="STRING" id="155974.SAMN04487818_113181"/>
<gene>
    <name evidence="2" type="ORF">SAMN04487818_113181</name>
</gene>
<evidence type="ECO:0000313" key="2">
    <source>
        <dbReference type="EMBL" id="SES42731.1"/>
    </source>
</evidence>
<evidence type="ECO:0000256" key="1">
    <source>
        <dbReference type="SAM" id="Phobius"/>
    </source>
</evidence>
<proteinExistence type="predicted"/>
<dbReference type="Proteomes" id="UP000199051">
    <property type="component" value="Unassembled WGS sequence"/>
</dbReference>
<evidence type="ECO:0000313" key="3">
    <source>
        <dbReference type="Proteomes" id="UP000199051"/>
    </source>
</evidence>
<protein>
    <submittedName>
        <fullName evidence="2">Uncharacterized protein</fullName>
    </submittedName>
</protein>
<keyword evidence="1" id="KW-0812">Transmembrane</keyword>
<keyword evidence="1" id="KW-0472">Membrane</keyword>
<sequence length="183" mass="19263">MTRERELLDRAIGVQPPLGLDFDAIEATGRRVARRRVRAASAVVVATVAVIILSGTTLLTRSKVPELTPGGAPVTVEPIARDSAYCYRTADISSTERDQHISVGLVDGDTAAASIEICATIWTSNRYLWSPGGPRSSPPPLVACILNSRAYNLDGGEGPGSVGVFPGDETVCSRLGMANADID</sequence>
<accession>A0A1H9X9K1</accession>
<dbReference type="EMBL" id="FOGI01000013">
    <property type="protein sequence ID" value="SES42731.1"/>
    <property type="molecule type" value="Genomic_DNA"/>
</dbReference>
<keyword evidence="3" id="KW-1185">Reference proteome</keyword>